<dbReference type="GO" id="GO:0046872">
    <property type="term" value="F:metal ion binding"/>
    <property type="evidence" value="ECO:0007669"/>
    <property type="project" value="UniProtKB-KW"/>
</dbReference>
<dbReference type="Gene3D" id="3.90.79.10">
    <property type="entry name" value="Nucleoside Triphosphate Pyrophosphohydrolase"/>
    <property type="match status" value="1"/>
</dbReference>
<evidence type="ECO:0000256" key="9">
    <source>
        <dbReference type="ARBA" id="ARBA00023235"/>
    </source>
</evidence>
<evidence type="ECO:0000256" key="1">
    <source>
        <dbReference type="ARBA" id="ARBA00004826"/>
    </source>
</evidence>
<dbReference type="RefSeq" id="WP_153511706.1">
    <property type="nucleotide sequence ID" value="NZ_CP045652.1"/>
</dbReference>
<dbReference type="PANTHER" id="PTHR10885">
    <property type="entry name" value="ISOPENTENYL-DIPHOSPHATE DELTA-ISOMERASE"/>
    <property type="match status" value="1"/>
</dbReference>
<keyword evidence="5" id="KW-0479">Metal-binding</keyword>
<feature type="active site" evidence="11">
    <location>
        <position position="113"/>
    </location>
</feature>
<dbReference type="Proteomes" id="UP000326921">
    <property type="component" value="Chromosome"/>
</dbReference>
<dbReference type="InterPro" id="IPR011876">
    <property type="entry name" value="IsopentenylPP_isomerase_typ1"/>
</dbReference>
<dbReference type="EMBL" id="CP045652">
    <property type="protein sequence ID" value="QGA26860.1"/>
    <property type="molecule type" value="Genomic_DNA"/>
</dbReference>
<dbReference type="InterPro" id="IPR000086">
    <property type="entry name" value="NUDIX_hydrolase_dom"/>
</dbReference>
<dbReference type="SUPFAM" id="SSF55811">
    <property type="entry name" value="Nudix"/>
    <property type="match status" value="1"/>
</dbReference>
<dbReference type="NCBIfam" id="NF002995">
    <property type="entry name" value="PRK03759.1"/>
    <property type="match status" value="1"/>
</dbReference>
<dbReference type="PANTHER" id="PTHR10885:SF0">
    <property type="entry name" value="ISOPENTENYL-DIPHOSPHATE DELTA-ISOMERASE"/>
    <property type="match status" value="1"/>
</dbReference>
<evidence type="ECO:0000313" key="14">
    <source>
        <dbReference type="Proteomes" id="UP000326921"/>
    </source>
</evidence>
<keyword evidence="14" id="KW-1185">Reference proteome</keyword>
<dbReference type="NCBIfam" id="TIGR02150">
    <property type="entry name" value="IPP_isom_1"/>
    <property type="match status" value="1"/>
</dbReference>
<dbReference type="PIRSF" id="PIRSF018427">
    <property type="entry name" value="Isopntndiph_ism"/>
    <property type="match status" value="1"/>
</dbReference>
<feature type="active site" evidence="11">
    <location>
        <position position="66"/>
    </location>
</feature>
<dbReference type="KEGG" id="sphe:GFH32_11250"/>
<keyword evidence="7" id="KW-0464">Manganese</keyword>
<feature type="domain" description="Nudix hydrolase" evidence="12">
    <location>
        <begin position="29"/>
        <end position="162"/>
    </location>
</feature>
<evidence type="ECO:0000259" key="12">
    <source>
        <dbReference type="PROSITE" id="PS51462"/>
    </source>
</evidence>
<dbReference type="InterPro" id="IPR015797">
    <property type="entry name" value="NUDIX_hydrolase-like_dom_sf"/>
</dbReference>
<sequence length="171" mass="19938">MPTEYVILVDEQDKPLGEMEKQEAHLQNRKHRAFSVFLQDADGKIILQKRAAVKYHSPNLWTNACCGHPRPNESTIDAAKRRTYEELGIEVDIREIFTLSYEEKLANGLWENEFDHVFLGSYTQPITNFNLDEVSDIRSESIESIAKDVQTNPEEYTFWFQKILPKLISYL</sequence>
<evidence type="ECO:0000256" key="8">
    <source>
        <dbReference type="ARBA" id="ARBA00023229"/>
    </source>
</evidence>
<dbReference type="GO" id="GO:0050992">
    <property type="term" value="P:dimethylallyl diphosphate biosynthetic process"/>
    <property type="evidence" value="ECO:0007669"/>
    <property type="project" value="UniProtKB-UniPathway"/>
</dbReference>
<evidence type="ECO:0000256" key="3">
    <source>
        <dbReference type="ARBA" id="ARBA00012057"/>
    </source>
</evidence>
<gene>
    <name evidence="13" type="ORF">GFH32_11250</name>
</gene>
<evidence type="ECO:0000256" key="10">
    <source>
        <dbReference type="NCBIfam" id="TIGR02150"/>
    </source>
</evidence>
<dbReference type="GO" id="GO:0004452">
    <property type="term" value="F:isopentenyl-diphosphate delta-isomerase activity"/>
    <property type="evidence" value="ECO:0007669"/>
    <property type="project" value="UniProtKB-UniRule"/>
</dbReference>
<evidence type="ECO:0000256" key="11">
    <source>
        <dbReference type="PIRSR" id="PIRSR018427-1"/>
    </source>
</evidence>
<dbReference type="AlphaFoldDB" id="A0A5Q0QHG6"/>
<evidence type="ECO:0000256" key="7">
    <source>
        <dbReference type="ARBA" id="ARBA00023211"/>
    </source>
</evidence>
<dbReference type="PROSITE" id="PS51462">
    <property type="entry name" value="NUDIX"/>
    <property type="match status" value="1"/>
</dbReference>
<dbReference type="Pfam" id="PF00293">
    <property type="entry name" value="NUDIX"/>
    <property type="match status" value="1"/>
</dbReference>
<dbReference type="GO" id="GO:0009240">
    <property type="term" value="P:isopentenyl diphosphate biosynthetic process"/>
    <property type="evidence" value="ECO:0007669"/>
    <property type="project" value="TreeGrafter"/>
</dbReference>
<dbReference type="EC" id="5.3.3.2" evidence="3 10"/>
<keyword evidence="6" id="KW-0460">Magnesium</keyword>
<name>A0A5Q0QHG6_9SPHI</name>
<dbReference type="CDD" id="cd02885">
    <property type="entry name" value="NUDIX_IPP_Isomerase"/>
    <property type="match status" value="1"/>
</dbReference>
<reference evidence="13 14" key="1">
    <citation type="submission" date="2019-10" db="EMBL/GenBank/DDBJ databases">
        <authorList>
            <person name="Dong K."/>
        </authorList>
    </citation>
    <scope>NUCLEOTIDE SEQUENCE [LARGE SCALE GENOMIC DNA]</scope>
    <source>
        <strain evidence="14">dk4302</strain>
    </source>
</reference>
<organism evidence="13 14">
    <name type="scientific">Sphingobacterium zhuxiongii</name>
    <dbReference type="NCBI Taxonomy" id="2662364"/>
    <lineage>
        <taxon>Bacteria</taxon>
        <taxon>Pseudomonadati</taxon>
        <taxon>Bacteroidota</taxon>
        <taxon>Sphingobacteriia</taxon>
        <taxon>Sphingobacteriales</taxon>
        <taxon>Sphingobacteriaceae</taxon>
        <taxon>Sphingobacterium</taxon>
    </lineage>
</organism>
<protein>
    <recommendedName>
        <fullName evidence="3 10">Isopentenyl-diphosphate delta-isomerase</fullName>
        <ecNumber evidence="3 10">5.3.3.2</ecNumber>
    </recommendedName>
</protein>
<keyword evidence="8" id="KW-0414">Isoprene biosynthesis</keyword>
<evidence type="ECO:0000256" key="4">
    <source>
        <dbReference type="ARBA" id="ARBA00022490"/>
    </source>
</evidence>
<dbReference type="InterPro" id="IPR056375">
    <property type="entry name" value="Idi_bact"/>
</dbReference>
<evidence type="ECO:0000256" key="2">
    <source>
        <dbReference type="ARBA" id="ARBA00007579"/>
    </source>
</evidence>
<dbReference type="HAMAP" id="MF_00202">
    <property type="entry name" value="Idi"/>
    <property type="match status" value="1"/>
</dbReference>
<evidence type="ECO:0000256" key="5">
    <source>
        <dbReference type="ARBA" id="ARBA00022723"/>
    </source>
</evidence>
<evidence type="ECO:0000256" key="6">
    <source>
        <dbReference type="ARBA" id="ARBA00022842"/>
    </source>
</evidence>
<evidence type="ECO:0000313" key="13">
    <source>
        <dbReference type="EMBL" id="QGA26860.1"/>
    </source>
</evidence>
<keyword evidence="9 13" id="KW-0413">Isomerase</keyword>
<accession>A0A5Q0QHG6</accession>
<comment type="pathway">
    <text evidence="1">Isoprenoid biosynthesis; dimethylallyl diphosphate biosynthesis; dimethylallyl diphosphate from isopentenyl diphosphate: step 1/1.</text>
</comment>
<dbReference type="GO" id="GO:0005737">
    <property type="term" value="C:cytoplasm"/>
    <property type="evidence" value="ECO:0007669"/>
    <property type="project" value="TreeGrafter"/>
</dbReference>
<keyword evidence="4" id="KW-0963">Cytoplasm</keyword>
<dbReference type="UniPathway" id="UPA00059">
    <property type="reaction ID" value="UER00104"/>
</dbReference>
<proteinExistence type="inferred from homology"/>
<comment type="similarity">
    <text evidence="2">Belongs to the IPP isomerase type 1 family.</text>
</comment>